<dbReference type="AlphaFoldDB" id="A0A5J4YVY0"/>
<protein>
    <submittedName>
        <fullName evidence="2">Uncharacterized protein</fullName>
    </submittedName>
</protein>
<dbReference type="Proteomes" id="UP000324585">
    <property type="component" value="Unassembled WGS sequence"/>
</dbReference>
<gene>
    <name evidence="2" type="ORF">FVE85_1834</name>
</gene>
<evidence type="ECO:0000256" key="1">
    <source>
        <dbReference type="SAM" id="MobiDB-lite"/>
    </source>
</evidence>
<feature type="compositionally biased region" description="Polar residues" evidence="1">
    <location>
        <begin position="249"/>
        <end position="273"/>
    </location>
</feature>
<evidence type="ECO:0000313" key="3">
    <source>
        <dbReference type="Proteomes" id="UP000324585"/>
    </source>
</evidence>
<feature type="region of interest" description="Disordered" evidence="1">
    <location>
        <begin position="174"/>
        <end position="200"/>
    </location>
</feature>
<feature type="compositionally biased region" description="Polar residues" evidence="1">
    <location>
        <begin position="298"/>
        <end position="319"/>
    </location>
</feature>
<dbReference type="EMBL" id="VRMN01000003">
    <property type="protein sequence ID" value="KAA8495679.1"/>
    <property type="molecule type" value="Genomic_DNA"/>
</dbReference>
<feature type="compositionally biased region" description="Acidic residues" evidence="1">
    <location>
        <begin position="276"/>
        <end position="294"/>
    </location>
</feature>
<feature type="compositionally biased region" description="Basic and acidic residues" evidence="1">
    <location>
        <begin position="184"/>
        <end position="193"/>
    </location>
</feature>
<accession>A0A5J4YVY0</accession>
<evidence type="ECO:0000313" key="2">
    <source>
        <dbReference type="EMBL" id="KAA8495679.1"/>
    </source>
</evidence>
<organism evidence="2 3">
    <name type="scientific">Porphyridium purpureum</name>
    <name type="common">Red alga</name>
    <name type="synonym">Porphyridium cruentum</name>
    <dbReference type="NCBI Taxonomy" id="35688"/>
    <lineage>
        <taxon>Eukaryota</taxon>
        <taxon>Rhodophyta</taxon>
        <taxon>Bangiophyceae</taxon>
        <taxon>Porphyridiales</taxon>
        <taxon>Porphyridiaceae</taxon>
        <taxon>Porphyridium</taxon>
    </lineage>
</organism>
<proteinExistence type="predicted"/>
<name>A0A5J4YVY0_PORPP</name>
<feature type="region of interest" description="Disordered" evidence="1">
    <location>
        <begin position="1"/>
        <end position="145"/>
    </location>
</feature>
<sequence length="383" mass="40966">MSKLLRRIKTGRAKSSSAGQKVYFSPTGDVDLDHAREGSVELSSSDGTRVHFSSPENPSLAPRARSSVGVKGELSMAPRAQSAPGTNGELDFSHPGTREPAGTPEKRKSTRFSTRLKDMANRSSASSSNSSRAGSHRGMDTSLNLSNSDLDALREEELLLDRLEAATGSLNALADANGQKKSAHRDAPSRPDGQDSQSSVVEVLDFSKPQVRLQIDPESTSADSPLASADGPGDHVFRFAAIKGGTMVTPKSTRTSQAPSFKTARTNPSNSNLCVGDDDDDDDWVPAEMLDDREDASTDPTPKSRTISAQSYTDVPTSAQPACPESFDLAPAAVLDLKMLLLLSVESDYISRLQQNDLADAERLFTEQKLNDARSSIKALGSR</sequence>
<keyword evidence="3" id="KW-1185">Reference proteome</keyword>
<comment type="caution">
    <text evidence="2">The sequence shown here is derived from an EMBL/GenBank/DDBJ whole genome shotgun (WGS) entry which is preliminary data.</text>
</comment>
<feature type="compositionally biased region" description="Low complexity" evidence="1">
    <location>
        <begin position="121"/>
        <end position="133"/>
    </location>
</feature>
<feature type="compositionally biased region" description="Basic residues" evidence="1">
    <location>
        <begin position="1"/>
        <end position="12"/>
    </location>
</feature>
<feature type="region of interest" description="Disordered" evidence="1">
    <location>
        <begin position="248"/>
        <end position="319"/>
    </location>
</feature>
<reference evidence="3" key="1">
    <citation type="journal article" date="2019" name="Nat. Commun.">
        <title>Expansion of phycobilisome linker gene families in mesophilic red algae.</title>
        <authorList>
            <person name="Lee J."/>
            <person name="Kim D."/>
            <person name="Bhattacharya D."/>
            <person name="Yoon H.S."/>
        </authorList>
    </citation>
    <scope>NUCLEOTIDE SEQUENCE [LARGE SCALE GENOMIC DNA]</scope>
    <source>
        <strain evidence="3">CCMP 1328</strain>
    </source>
</reference>